<name>A0A8H3D4V8_9AGAM</name>
<comment type="caution">
    <text evidence="2">The sequence shown here is derived from an EMBL/GenBank/DDBJ whole genome shotgun (WGS) entry which is preliminary data.</text>
</comment>
<feature type="transmembrane region" description="Helical" evidence="1">
    <location>
        <begin position="94"/>
        <end position="118"/>
    </location>
</feature>
<accession>A0A8H3D4V8</accession>
<sequence length="181" mass="20050">MLDSTKNVIFPANHTGKHLANLFIASCVFSTLSFGLCMGMLGNNSYFIVPIAFGFTILHHITVHRLLTREYVLSTSMDLPLEARFRCLQHMANFGFVLVLAMGWLAGSVVTVCVHVLNLSDAWPDRNKFPPMNIIMDLGSAVLALLESGILFAVLILCWGLRNEVKFELSKTIPLKPVQTA</sequence>
<reference evidence="2" key="1">
    <citation type="submission" date="2021-01" db="EMBL/GenBank/DDBJ databases">
        <authorList>
            <person name="Kaushik A."/>
        </authorList>
    </citation>
    <scope>NUCLEOTIDE SEQUENCE</scope>
    <source>
        <strain evidence="2">AG2-2IIIB</strain>
    </source>
</reference>
<dbReference type="OrthoDB" id="425534at2759"/>
<keyword evidence="1" id="KW-0472">Membrane</keyword>
<evidence type="ECO:0000313" key="2">
    <source>
        <dbReference type="EMBL" id="CAE6507522.1"/>
    </source>
</evidence>
<dbReference type="AlphaFoldDB" id="A0A8H3D4V8"/>
<evidence type="ECO:0000256" key="1">
    <source>
        <dbReference type="SAM" id="Phobius"/>
    </source>
</evidence>
<keyword evidence="1" id="KW-1133">Transmembrane helix</keyword>
<feature type="transmembrane region" description="Helical" evidence="1">
    <location>
        <begin position="20"/>
        <end position="41"/>
    </location>
</feature>
<feature type="transmembrane region" description="Helical" evidence="1">
    <location>
        <begin position="47"/>
        <end position="67"/>
    </location>
</feature>
<keyword evidence="1" id="KW-0812">Transmembrane</keyword>
<evidence type="ECO:0000313" key="3">
    <source>
        <dbReference type="Proteomes" id="UP000663843"/>
    </source>
</evidence>
<gene>
    <name evidence="2" type="ORF">RDB_LOCUS147707</name>
</gene>
<proteinExistence type="predicted"/>
<dbReference type="Proteomes" id="UP000663843">
    <property type="component" value="Unassembled WGS sequence"/>
</dbReference>
<organism evidence="2 3">
    <name type="scientific">Rhizoctonia solani</name>
    <dbReference type="NCBI Taxonomy" id="456999"/>
    <lineage>
        <taxon>Eukaryota</taxon>
        <taxon>Fungi</taxon>
        <taxon>Dikarya</taxon>
        <taxon>Basidiomycota</taxon>
        <taxon>Agaricomycotina</taxon>
        <taxon>Agaricomycetes</taxon>
        <taxon>Cantharellales</taxon>
        <taxon>Ceratobasidiaceae</taxon>
        <taxon>Rhizoctonia</taxon>
    </lineage>
</organism>
<feature type="transmembrane region" description="Helical" evidence="1">
    <location>
        <begin position="138"/>
        <end position="161"/>
    </location>
</feature>
<dbReference type="EMBL" id="CAJMWT010005601">
    <property type="protein sequence ID" value="CAE6507522.1"/>
    <property type="molecule type" value="Genomic_DNA"/>
</dbReference>
<protein>
    <submittedName>
        <fullName evidence="2">Uncharacterized protein</fullName>
    </submittedName>
</protein>